<comment type="caution">
    <text evidence="2">The sequence shown here is derived from an EMBL/GenBank/DDBJ whole genome shotgun (WGS) entry which is preliminary data.</text>
</comment>
<evidence type="ECO:0000256" key="1">
    <source>
        <dbReference type="SAM" id="Phobius"/>
    </source>
</evidence>
<dbReference type="AlphaFoldDB" id="A0A2A7BAT5"/>
<name>A0A2A7BAT5_9FIRM</name>
<organism evidence="2 3">
    <name type="scientific">Faecalibacterium prausnitzii</name>
    <dbReference type="NCBI Taxonomy" id="853"/>
    <lineage>
        <taxon>Bacteria</taxon>
        <taxon>Bacillati</taxon>
        <taxon>Bacillota</taxon>
        <taxon>Clostridia</taxon>
        <taxon>Eubacteriales</taxon>
        <taxon>Oscillospiraceae</taxon>
        <taxon>Faecalibacterium</taxon>
    </lineage>
</organism>
<sequence length="143" mass="17225">MIRPVGFFIWFASGVKAFQTRAVPGSAADDAEAKQNEQPYPHSEQVIYQKARSYDRFLNFFCQKAVKMRQRFFFLCFRFSAEHSFLCCCVKLIFLNFTRYSVKLFVLIFQFVFLLHHRFHRTCKTRRQILKFWLFILKPRNGI</sequence>
<keyword evidence="1" id="KW-0812">Transmembrane</keyword>
<evidence type="ECO:0000313" key="3">
    <source>
        <dbReference type="Proteomes" id="UP000220438"/>
    </source>
</evidence>
<feature type="transmembrane region" description="Helical" evidence="1">
    <location>
        <begin position="100"/>
        <end position="119"/>
    </location>
</feature>
<keyword evidence="1" id="KW-1133">Transmembrane helix</keyword>
<protein>
    <submittedName>
        <fullName evidence="2">Uncharacterized protein</fullName>
    </submittedName>
</protein>
<evidence type="ECO:0000313" key="2">
    <source>
        <dbReference type="EMBL" id="PDX88524.1"/>
    </source>
</evidence>
<gene>
    <name evidence="2" type="ORF">CHR61_12555</name>
</gene>
<keyword evidence="1" id="KW-0472">Membrane</keyword>
<dbReference type="EMBL" id="NOUW01000033">
    <property type="protein sequence ID" value="PDX88524.1"/>
    <property type="molecule type" value="Genomic_DNA"/>
</dbReference>
<reference evidence="2 3" key="1">
    <citation type="journal article" date="2017" name="Front. Microbiol.">
        <title>New Insights into the Diversity of the Genus Faecalibacterium.</title>
        <authorList>
            <person name="Benevides L."/>
            <person name="Burman S."/>
            <person name="Martin R."/>
            <person name="Robert V."/>
            <person name="Thomas M."/>
            <person name="Miquel S."/>
            <person name="Chain F."/>
            <person name="Sokol H."/>
            <person name="Bermudez-Humaran L.G."/>
            <person name="Morrison M."/>
            <person name="Langella P."/>
            <person name="Azevedo V.A."/>
            <person name="Chatel J.M."/>
            <person name="Soares S."/>
        </authorList>
    </citation>
    <scope>NUCLEOTIDE SEQUENCE [LARGE SCALE GENOMIC DNA]</scope>
    <source>
        <strain evidence="2 3">AHMP21</strain>
    </source>
</reference>
<accession>A0A2A7BAT5</accession>
<dbReference type="Proteomes" id="UP000220438">
    <property type="component" value="Unassembled WGS sequence"/>
</dbReference>
<proteinExistence type="predicted"/>